<dbReference type="Gene3D" id="3.30.420.10">
    <property type="entry name" value="Ribonuclease H-like superfamily/Ribonuclease H"/>
    <property type="match status" value="1"/>
</dbReference>
<dbReference type="VEuPathDB" id="FungiDB:RhiirA1_466891"/>
<organism evidence="2 3">
    <name type="scientific">Rhizophagus irregularis</name>
    <dbReference type="NCBI Taxonomy" id="588596"/>
    <lineage>
        <taxon>Eukaryota</taxon>
        <taxon>Fungi</taxon>
        <taxon>Fungi incertae sedis</taxon>
        <taxon>Mucoromycota</taxon>
        <taxon>Glomeromycotina</taxon>
        <taxon>Glomeromycetes</taxon>
        <taxon>Glomerales</taxon>
        <taxon>Glomeraceae</taxon>
        <taxon>Rhizophagus</taxon>
    </lineage>
</organism>
<dbReference type="VEuPathDB" id="FungiDB:RhiirFUN_024151"/>
<dbReference type="InterPro" id="IPR012337">
    <property type="entry name" value="RNaseH-like_sf"/>
</dbReference>
<dbReference type="Proteomes" id="UP000233469">
    <property type="component" value="Unassembled WGS sequence"/>
</dbReference>
<name>A0A2N1MCB3_9GLOM</name>
<proteinExistence type="predicted"/>
<dbReference type="GO" id="GO:0003676">
    <property type="term" value="F:nucleic acid binding"/>
    <property type="evidence" value="ECO:0007669"/>
    <property type="project" value="InterPro"/>
</dbReference>
<feature type="domain" description="RNase H type-1" evidence="1">
    <location>
        <begin position="1"/>
        <end position="41"/>
    </location>
</feature>
<dbReference type="GO" id="GO:0004523">
    <property type="term" value="F:RNA-DNA hybrid ribonuclease activity"/>
    <property type="evidence" value="ECO:0007669"/>
    <property type="project" value="InterPro"/>
</dbReference>
<sequence>MGSLHHIIKTLKLEVTLTKIKAHSGNTFNEIADALAKSGRFELSATSIAHNHIPTQTATLLWDDKIPLDKDVRKCVDKIISYKRIDNHLNHQELSDIQQATKRNMINWALTAKWLNHNTYGPSTSTSHSKDVTWKIKTSTNTLSTLDILN</sequence>
<dbReference type="SUPFAM" id="SSF53098">
    <property type="entry name" value="Ribonuclease H-like"/>
    <property type="match status" value="1"/>
</dbReference>
<reference evidence="2 3" key="1">
    <citation type="submission" date="2016-04" db="EMBL/GenBank/DDBJ databases">
        <title>Genome analyses suggest a sexual origin of heterokaryosis in a supposedly ancient asexual fungus.</title>
        <authorList>
            <person name="Ropars J."/>
            <person name="Sedzielewska K."/>
            <person name="Noel J."/>
            <person name="Charron P."/>
            <person name="Farinelli L."/>
            <person name="Marton T."/>
            <person name="Kruger M."/>
            <person name="Pelin A."/>
            <person name="Brachmann A."/>
            <person name="Corradi N."/>
        </authorList>
    </citation>
    <scope>NUCLEOTIDE SEQUENCE [LARGE SCALE GENOMIC DNA]</scope>
    <source>
        <strain evidence="2 3">C2</strain>
    </source>
</reference>
<evidence type="ECO:0000313" key="2">
    <source>
        <dbReference type="EMBL" id="PKK59277.1"/>
    </source>
</evidence>
<accession>A0A2N1MCB3</accession>
<dbReference type="AlphaFoldDB" id="A0A2N1MCB3"/>
<dbReference type="InterPro" id="IPR002156">
    <property type="entry name" value="RNaseH_domain"/>
</dbReference>
<evidence type="ECO:0000313" key="3">
    <source>
        <dbReference type="Proteomes" id="UP000233469"/>
    </source>
</evidence>
<reference evidence="2 3" key="2">
    <citation type="submission" date="2017-10" db="EMBL/GenBank/DDBJ databases">
        <title>Extensive intraspecific genome diversity in a model arbuscular mycorrhizal fungus.</title>
        <authorList>
            <person name="Chen E.C.H."/>
            <person name="Morin E."/>
            <person name="Baudet D."/>
            <person name="Noel J."/>
            <person name="Ndikumana S."/>
            <person name="Charron P."/>
            <person name="St-Onge C."/>
            <person name="Giorgi J."/>
            <person name="Grigoriev I.V."/>
            <person name="Roux C."/>
            <person name="Martin F.M."/>
            <person name="Corradi N."/>
        </authorList>
    </citation>
    <scope>NUCLEOTIDE SEQUENCE [LARGE SCALE GENOMIC DNA]</scope>
    <source>
        <strain evidence="2 3">C2</strain>
    </source>
</reference>
<gene>
    <name evidence="2" type="ORF">RhiirC2_795053</name>
</gene>
<dbReference type="EMBL" id="LLXL01003124">
    <property type="protein sequence ID" value="PKK59277.1"/>
    <property type="molecule type" value="Genomic_DNA"/>
</dbReference>
<dbReference type="PROSITE" id="PS50879">
    <property type="entry name" value="RNASE_H_1"/>
    <property type="match status" value="1"/>
</dbReference>
<protein>
    <recommendedName>
        <fullName evidence="1">RNase H type-1 domain-containing protein</fullName>
    </recommendedName>
</protein>
<dbReference type="InterPro" id="IPR036397">
    <property type="entry name" value="RNaseH_sf"/>
</dbReference>
<evidence type="ECO:0000259" key="1">
    <source>
        <dbReference type="PROSITE" id="PS50879"/>
    </source>
</evidence>
<comment type="caution">
    <text evidence="2">The sequence shown here is derived from an EMBL/GenBank/DDBJ whole genome shotgun (WGS) entry which is preliminary data.</text>
</comment>